<dbReference type="GO" id="GO:0030246">
    <property type="term" value="F:carbohydrate binding"/>
    <property type="evidence" value="ECO:0007669"/>
    <property type="project" value="InterPro"/>
</dbReference>
<organism evidence="6 7">
    <name type="scientific">Dellaglioa algida</name>
    <dbReference type="NCBI Taxonomy" id="105612"/>
    <lineage>
        <taxon>Bacteria</taxon>
        <taxon>Bacillati</taxon>
        <taxon>Bacillota</taxon>
        <taxon>Bacilli</taxon>
        <taxon>Lactobacillales</taxon>
        <taxon>Lactobacillaceae</taxon>
        <taxon>Dellaglioa</taxon>
    </lineage>
</organism>
<dbReference type="InterPro" id="IPR007324">
    <property type="entry name" value="Sugar-bd_dom_put"/>
</dbReference>
<proteinExistence type="inferred from homology"/>
<reference evidence="6 7" key="1">
    <citation type="submission" date="2019-04" db="EMBL/GenBank/DDBJ databases">
        <title>In vitro growth and metabolic characteristics of meat-borne Lactobacillus algidus strains.</title>
        <authorList>
            <person name="Sade E."/>
            <person name="Per J."/>
            <person name="Tytti H."/>
            <person name="Johanna B.K."/>
        </authorList>
    </citation>
    <scope>NUCLEOTIDE SEQUENCE [LARGE SCALE GENOMIC DNA]</scope>
    <source>
        <strain evidence="6 7">LTS37-1</strain>
    </source>
</reference>
<protein>
    <submittedName>
        <fullName evidence="6">Deoxyribonucleoside regulator</fullName>
    </submittedName>
</protein>
<keyword evidence="2" id="KW-0805">Transcription regulation</keyword>
<evidence type="ECO:0000256" key="2">
    <source>
        <dbReference type="ARBA" id="ARBA00023015"/>
    </source>
</evidence>
<dbReference type="Proteomes" id="UP000321659">
    <property type="component" value="Unassembled WGS sequence"/>
</dbReference>
<dbReference type="PANTHER" id="PTHR34294:SF1">
    <property type="entry name" value="TRANSCRIPTIONAL REGULATOR LSRR"/>
    <property type="match status" value="1"/>
</dbReference>
<keyword evidence="4" id="KW-0804">Transcription</keyword>
<dbReference type="AlphaFoldDB" id="A0A5C6MC27"/>
<dbReference type="RefSeq" id="WP_146302273.1">
    <property type="nucleotide sequence ID" value="NZ_JANXKU010000001.1"/>
</dbReference>
<comment type="similarity">
    <text evidence="1">Belongs to the SorC transcriptional regulatory family.</text>
</comment>
<gene>
    <name evidence="6" type="primary">deoR</name>
    <name evidence="6" type="ORF">LABALGLTS371_01280</name>
</gene>
<dbReference type="Pfam" id="PF13412">
    <property type="entry name" value="HTH_24"/>
    <property type="match status" value="1"/>
</dbReference>
<dbReference type="InterPro" id="IPR037171">
    <property type="entry name" value="NagB/RpiA_transferase-like"/>
</dbReference>
<feature type="domain" description="Sugar-binding" evidence="5">
    <location>
        <begin position="61"/>
        <end position="312"/>
    </location>
</feature>
<dbReference type="EMBL" id="SRRQ01000001">
    <property type="protein sequence ID" value="TWW11917.1"/>
    <property type="molecule type" value="Genomic_DNA"/>
</dbReference>
<dbReference type="InterPro" id="IPR036390">
    <property type="entry name" value="WH_DNA-bd_sf"/>
</dbReference>
<evidence type="ECO:0000313" key="6">
    <source>
        <dbReference type="EMBL" id="TWW11917.1"/>
    </source>
</evidence>
<dbReference type="PANTHER" id="PTHR34294">
    <property type="entry name" value="TRANSCRIPTIONAL REGULATOR-RELATED"/>
    <property type="match status" value="1"/>
</dbReference>
<dbReference type="SUPFAM" id="SSF46785">
    <property type="entry name" value="Winged helix' DNA-binding domain"/>
    <property type="match status" value="1"/>
</dbReference>
<dbReference type="Gene3D" id="3.40.50.1360">
    <property type="match status" value="1"/>
</dbReference>
<accession>A0A5C6MC27</accession>
<dbReference type="SUPFAM" id="SSF100950">
    <property type="entry name" value="NagB/RpiA/CoA transferase-like"/>
    <property type="match status" value="1"/>
</dbReference>
<sequence length="315" mass="35253">MKSYDEEKIKQMLLISHLYYEKNMGQVEISKKIGLSRPTISRSLQTAKEMGLVKIQIENPFVDFKELEQQLSDKYKAKISIVPTNYKGETTALNSVGMFAAEYLSRIIKPEDIIGIGWGKTVHAVTKHIEKRNVLGVQAVQLKGSVSFENERTYAYESITELAKAFNTQARYLPLPTIFDNVETKKMVEKDRFIKSILDLGRQANIAIFTVGVIGKDALLFHLGYLNDEQKKELESKAVGDIASHFIDEKGKIVSQELDDRTIGIQLEDLKKKEHSIVVASDVEKAAGVHAVLKAGYANTAVIGSSLAQNLIDYK</sequence>
<evidence type="ECO:0000259" key="5">
    <source>
        <dbReference type="Pfam" id="PF04198"/>
    </source>
</evidence>
<dbReference type="GO" id="GO:0003677">
    <property type="term" value="F:DNA binding"/>
    <property type="evidence" value="ECO:0007669"/>
    <property type="project" value="UniProtKB-KW"/>
</dbReference>
<dbReference type="InterPro" id="IPR051054">
    <property type="entry name" value="SorC_transcr_regulators"/>
</dbReference>
<dbReference type="Pfam" id="PF04198">
    <property type="entry name" value="Sugar-bind"/>
    <property type="match status" value="1"/>
</dbReference>
<keyword evidence="3" id="KW-0238">DNA-binding</keyword>
<name>A0A5C6MC27_9LACO</name>
<evidence type="ECO:0000313" key="7">
    <source>
        <dbReference type="Proteomes" id="UP000321659"/>
    </source>
</evidence>
<dbReference type="Gene3D" id="1.10.10.60">
    <property type="entry name" value="Homeodomain-like"/>
    <property type="match status" value="1"/>
</dbReference>
<evidence type="ECO:0000256" key="4">
    <source>
        <dbReference type="ARBA" id="ARBA00023163"/>
    </source>
</evidence>
<evidence type="ECO:0000256" key="3">
    <source>
        <dbReference type="ARBA" id="ARBA00023125"/>
    </source>
</evidence>
<evidence type="ECO:0000256" key="1">
    <source>
        <dbReference type="ARBA" id="ARBA00010466"/>
    </source>
</evidence>
<comment type="caution">
    <text evidence="6">The sequence shown here is derived from an EMBL/GenBank/DDBJ whole genome shotgun (WGS) entry which is preliminary data.</text>
</comment>